<dbReference type="SUPFAM" id="SSF48452">
    <property type="entry name" value="TPR-like"/>
    <property type="match status" value="1"/>
</dbReference>
<sequence>MKRITKLIYLALGSCLIAGLNASCELVSENYGDINTSIFPKTAEDADAITTSAAYATFKNSGYGGLFNIATGIQIVSDEAGDYGMCNWGWDHINYANWNTLKISGSGSWLTVESYAYVNDISKMTLTIDRLNDIEMDDALKQQYIAELRMGRGWLAYLLYDFYGPIPIADLETLKNPMAEKILPRLSEEEMQTYIETELTEASKVLPANYKKGDKNYGRFTAGLAHTVLLKLYMLTKQWDKAEAEGRELMKPEYGFELVPEYKDIFTLANEKNPEIIWACQCAKGYQEHKWQPHVLPNDYNFTSYLDKMTKWNGYKISWDFMQTFDPADRRLLTIAYEYTSKDGVVHNEKNDRPDPSAQLYLGAVPLKYEFDPDCTGEDSQIDWIIYRYADVLTLTAEAIVRNKNAVTQEAVNLLNEVRTRSLPGKGYSLQDLNSVDKFLKAVLDERGWELYFEGNRRQDLIRYGLFVEAIKKKAQSMGKQTLVDEDRYRFPIPQDIIDEGKGIIKQNPGY</sequence>
<evidence type="ECO:0000256" key="1">
    <source>
        <dbReference type="ARBA" id="ARBA00004442"/>
    </source>
</evidence>
<evidence type="ECO:0000256" key="5">
    <source>
        <dbReference type="ARBA" id="ARBA00023237"/>
    </source>
</evidence>
<protein>
    <submittedName>
        <fullName evidence="8">Putative outer membrane protein</fullName>
    </submittedName>
</protein>
<dbReference type="InterPro" id="IPR011990">
    <property type="entry name" value="TPR-like_helical_dom_sf"/>
</dbReference>
<dbReference type="AlphaFoldDB" id="A0A174TEZ9"/>
<evidence type="ECO:0000313" key="9">
    <source>
        <dbReference type="Proteomes" id="UP000095725"/>
    </source>
</evidence>
<feature type="domain" description="RagB/SusD" evidence="7">
    <location>
        <begin position="377"/>
        <end position="511"/>
    </location>
</feature>
<keyword evidence="5" id="KW-0998">Cell outer membrane</keyword>
<dbReference type="Proteomes" id="UP000095725">
    <property type="component" value="Unassembled WGS sequence"/>
</dbReference>
<gene>
    <name evidence="8" type="primary">frrH_1</name>
    <name evidence="8" type="ORF">ERS852558_01784</name>
</gene>
<reference evidence="8 9" key="1">
    <citation type="submission" date="2015-09" db="EMBL/GenBank/DDBJ databases">
        <authorList>
            <consortium name="Pathogen Informatics"/>
        </authorList>
    </citation>
    <scope>NUCLEOTIDE SEQUENCE [LARGE SCALE GENOMIC DNA]</scope>
    <source>
        <strain evidence="8 9">2789STDY5834946</strain>
    </source>
</reference>
<dbReference type="EMBL" id="CZBL01000006">
    <property type="protein sequence ID" value="CUQ08613.1"/>
    <property type="molecule type" value="Genomic_DNA"/>
</dbReference>
<name>A0A174TEZ9_9BACE</name>
<comment type="similarity">
    <text evidence="2">Belongs to the SusD family.</text>
</comment>
<evidence type="ECO:0000256" key="6">
    <source>
        <dbReference type="SAM" id="SignalP"/>
    </source>
</evidence>
<dbReference type="GO" id="GO:0009279">
    <property type="term" value="C:cell outer membrane"/>
    <property type="evidence" value="ECO:0007669"/>
    <property type="project" value="UniProtKB-SubCell"/>
</dbReference>
<evidence type="ECO:0000313" key="8">
    <source>
        <dbReference type="EMBL" id="CUQ08613.1"/>
    </source>
</evidence>
<dbReference type="RefSeq" id="WP_055256237.1">
    <property type="nucleotide sequence ID" value="NZ_CZBL01000006.1"/>
</dbReference>
<dbReference type="Pfam" id="PF07980">
    <property type="entry name" value="SusD_RagB"/>
    <property type="match status" value="1"/>
</dbReference>
<keyword evidence="4" id="KW-0472">Membrane</keyword>
<comment type="subcellular location">
    <subcellularLocation>
        <location evidence="1">Cell outer membrane</location>
    </subcellularLocation>
</comment>
<evidence type="ECO:0000259" key="7">
    <source>
        <dbReference type="Pfam" id="PF07980"/>
    </source>
</evidence>
<dbReference type="InterPro" id="IPR012944">
    <property type="entry name" value="SusD_RagB_dom"/>
</dbReference>
<feature type="signal peptide" evidence="6">
    <location>
        <begin position="1"/>
        <end position="22"/>
    </location>
</feature>
<keyword evidence="3 6" id="KW-0732">Signal</keyword>
<evidence type="ECO:0000256" key="3">
    <source>
        <dbReference type="ARBA" id="ARBA00022729"/>
    </source>
</evidence>
<accession>A0A174TEZ9</accession>
<evidence type="ECO:0000256" key="4">
    <source>
        <dbReference type="ARBA" id="ARBA00023136"/>
    </source>
</evidence>
<evidence type="ECO:0000256" key="2">
    <source>
        <dbReference type="ARBA" id="ARBA00006275"/>
    </source>
</evidence>
<organism evidence="8 9">
    <name type="scientific">Bacteroides caccae</name>
    <dbReference type="NCBI Taxonomy" id="47678"/>
    <lineage>
        <taxon>Bacteria</taxon>
        <taxon>Pseudomonadati</taxon>
        <taxon>Bacteroidota</taxon>
        <taxon>Bacteroidia</taxon>
        <taxon>Bacteroidales</taxon>
        <taxon>Bacteroidaceae</taxon>
        <taxon>Bacteroides</taxon>
    </lineage>
</organism>
<proteinExistence type="inferred from homology"/>
<feature type="chain" id="PRO_5008033816" evidence="6">
    <location>
        <begin position="23"/>
        <end position="511"/>
    </location>
</feature>
<dbReference type="Gene3D" id="1.25.40.390">
    <property type="match status" value="1"/>
</dbReference>